<dbReference type="Pfam" id="PF14526">
    <property type="entry name" value="Cass2"/>
    <property type="match status" value="1"/>
</dbReference>
<sequence length="132" mass="15718">MRLKMINSIKTNNFSDNLLMEKITGLWKEASNHLKDRDMNIYGVYHDYESDYKGDYRLSIAIEDSKSDPSLEIPDHEKYEIFKVDTKEEQGIITTWKMIWEREKSGALKRAYTYDFEKYDPDGEIEIYIAIK</sequence>
<reference evidence="2 3" key="1">
    <citation type="submission" date="2022-10" db="EMBL/GenBank/DDBJ databases">
        <title>Draft genome assembly of moderately radiation resistant bacterium Metabacillus halosaccharovorans.</title>
        <authorList>
            <person name="Pal S."/>
            <person name="Gopinathan A."/>
        </authorList>
    </citation>
    <scope>NUCLEOTIDE SEQUENCE [LARGE SCALE GENOMIC DNA]</scope>
    <source>
        <strain evidence="2 3">VITHBRA001</strain>
    </source>
</reference>
<dbReference type="PANTHER" id="PTHR36444:SF2">
    <property type="entry name" value="TRANSCRIPTIONAL REGULATOR PROTEIN YOBU-RELATED"/>
    <property type="match status" value="1"/>
</dbReference>
<dbReference type="Gene3D" id="3.20.80.10">
    <property type="entry name" value="Regulatory factor, effector binding domain"/>
    <property type="match status" value="1"/>
</dbReference>
<keyword evidence="3" id="KW-1185">Reference proteome</keyword>
<dbReference type="RefSeq" id="WP_264143175.1">
    <property type="nucleotide sequence ID" value="NZ_JAOYEY010000041.1"/>
</dbReference>
<dbReference type="InterPro" id="IPR029441">
    <property type="entry name" value="Cass2"/>
</dbReference>
<comment type="caution">
    <text evidence="2">The sequence shown here is derived from an EMBL/GenBank/DDBJ whole genome shotgun (WGS) entry which is preliminary data.</text>
</comment>
<proteinExistence type="predicted"/>
<evidence type="ECO:0000259" key="1">
    <source>
        <dbReference type="Pfam" id="PF14526"/>
    </source>
</evidence>
<name>A0ABT3DI92_9BACI</name>
<feature type="domain" description="Integron-associated effector binding protein" evidence="1">
    <location>
        <begin position="22"/>
        <end position="131"/>
    </location>
</feature>
<evidence type="ECO:0000313" key="3">
    <source>
        <dbReference type="Proteomes" id="UP001526147"/>
    </source>
</evidence>
<dbReference type="PANTHER" id="PTHR36444">
    <property type="entry name" value="TRANSCRIPTIONAL REGULATOR PROTEIN YOBU-RELATED"/>
    <property type="match status" value="1"/>
</dbReference>
<dbReference type="InterPro" id="IPR011256">
    <property type="entry name" value="Reg_factor_effector_dom_sf"/>
</dbReference>
<dbReference type="SUPFAM" id="SSF55136">
    <property type="entry name" value="Probable bacterial effector-binding domain"/>
    <property type="match status" value="1"/>
</dbReference>
<accession>A0ABT3DI92</accession>
<gene>
    <name evidence="2" type="ORF">OIH86_13350</name>
</gene>
<evidence type="ECO:0000313" key="2">
    <source>
        <dbReference type="EMBL" id="MCV9886621.1"/>
    </source>
</evidence>
<protein>
    <submittedName>
        <fullName evidence="2">Effector binding domain-containing protein</fullName>
    </submittedName>
</protein>
<organism evidence="2 3">
    <name type="scientific">Metabacillus halosaccharovorans</name>
    <dbReference type="NCBI Taxonomy" id="930124"/>
    <lineage>
        <taxon>Bacteria</taxon>
        <taxon>Bacillati</taxon>
        <taxon>Bacillota</taxon>
        <taxon>Bacilli</taxon>
        <taxon>Bacillales</taxon>
        <taxon>Bacillaceae</taxon>
        <taxon>Metabacillus</taxon>
    </lineage>
</organism>
<dbReference type="EMBL" id="JAOYEY010000041">
    <property type="protein sequence ID" value="MCV9886621.1"/>
    <property type="molecule type" value="Genomic_DNA"/>
</dbReference>
<dbReference type="Proteomes" id="UP001526147">
    <property type="component" value="Unassembled WGS sequence"/>
</dbReference>
<dbReference type="InterPro" id="IPR053182">
    <property type="entry name" value="YobU-like_regulator"/>
</dbReference>